<reference evidence="1 2" key="1">
    <citation type="journal article" date="2016" name="Antonie Van Leeuwenhoek">
        <title>Photobacterium sanguinicancri sp. nov. isolated from marine animals.</title>
        <authorList>
            <person name="Gomez-Gil B."/>
            <person name="Roque A."/>
            <person name="Rotllant G."/>
            <person name="Romalde J.L."/>
            <person name="Doce A."/>
            <person name="Eggermont M."/>
            <person name="Defoirdt T."/>
        </authorList>
    </citation>
    <scope>NUCLEOTIDE SEQUENCE [LARGE SCALE GENOMIC DNA]</scope>
    <source>
        <strain evidence="1 2">CAIM 1827</strain>
    </source>
</reference>
<name>A0ABX4FSL6_9GAMM</name>
<dbReference type="Proteomes" id="UP000215999">
    <property type="component" value="Unassembled WGS sequence"/>
</dbReference>
<organism evidence="1 2">
    <name type="scientific">Photobacterium sanguinicancri</name>
    <dbReference type="NCBI Taxonomy" id="875932"/>
    <lineage>
        <taxon>Bacteria</taxon>
        <taxon>Pseudomonadati</taxon>
        <taxon>Pseudomonadota</taxon>
        <taxon>Gammaproteobacteria</taxon>
        <taxon>Vibrionales</taxon>
        <taxon>Vibrionaceae</taxon>
        <taxon>Photobacterium</taxon>
    </lineage>
</organism>
<keyword evidence="2" id="KW-1185">Reference proteome</keyword>
<accession>A0ABX4FSL6</accession>
<dbReference type="RefSeq" id="WP_094958650.1">
    <property type="nucleotide sequence ID" value="NZ_NOIF01000227.1"/>
</dbReference>
<sequence>MYAPFKIKDAVHYAIACGSSFIFGPKKDAVFYFDIQCTYDQKMGYCSALTEKNIKRSTVDLVVSGGKEW</sequence>
<proteinExistence type="predicted"/>
<dbReference type="EMBL" id="NOIF01000227">
    <property type="protein sequence ID" value="OZS41807.1"/>
    <property type="molecule type" value="Genomic_DNA"/>
</dbReference>
<gene>
    <name evidence="1" type="ORF">ASV53_21730</name>
</gene>
<evidence type="ECO:0000313" key="2">
    <source>
        <dbReference type="Proteomes" id="UP000215999"/>
    </source>
</evidence>
<comment type="caution">
    <text evidence="1">The sequence shown here is derived from an EMBL/GenBank/DDBJ whole genome shotgun (WGS) entry which is preliminary data.</text>
</comment>
<evidence type="ECO:0000313" key="1">
    <source>
        <dbReference type="EMBL" id="OZS41807.1"/>
    </source>
</evidence>
<protein>
    <submittedName>
        <fullName evidence="1">Uncharacterized protein</fullName>
    </submittedName>
</protein>